<organism evidence="1 2">
    <name type="scientific">Pteropus alecto</name>
    <name type="common">Black flying fox</name>
    <dbReference type="NCBI Taxonomy" id="9402"/>
    <lineage>
        <taxon>Eukaryota</taxon>
        <taxon>Metazoa</taxon>
        <taxon>Chordata</taxon>
        <taxon>Craniata</taxon>
        <taxon>Vertebrata</taxon>
        <taxon>Euteleostomi</taxon>
        <taxon>Mammalia</taxon>
        <taxon>Eutheria</taxon>
        <taxon>Laurasiatheria</taxon>
        <taxon>Chiroptera</taxon>
        <taxon>Yinpterochiroptera</taxon>
        <taxon>Pteropodoidea</taxon>
        <taxon>Pteropodidae</taxon>
        <taxon>Pteropodinae</taxon>
        <taxon>Pteropus</taxon>
    </lineage>
</organism>
<dbReference type="InParanoid" id="L5KEQ8"/>
<dbReference type="Proteomes" id="UP000010552">
    <property type="component" value="Unassembled WGS sequence"/>
</dbReference>
<dbReference type="GO" id="GO:0030424">
    <property type="term" value="C:axon"/>
    <property type="evidence" value="ECO:0007669"/>
    <property type="project" value="TreeGrafter"/>
</dbReference>
<dbReference type="InterPro" id="IPR029063">
    <property type="entry name" value="SAM-dependent_MTases_sf"/>
</dbReference>
<accession>L5KEQ8</accession>
<dbReference type="GO" id="GO:0042424">
    <property type="term" value="P:catecholamine catabolic process"/>
    <property type="evidence" value="ECO:0007669"/>
    <property type="project" value="TreeGrafter"/>
</dbReference>
<dbReference type="AlphaFoldDB" id="L5KEQ8"/>
<evidence type="ECO:0000313" key="1">
    <source>
        <dbReference type="EMBL" id="ELK09817.1"/>
    </source>
</evidence>
<dbReference type="GO" id="GO:0032502">
    <property type="term" value="P:developmental process"/>
    <property type="evidence" value="ECO:0007669"/>
    <property type="project" value="TreeGrafter"/>
</dbReference>
<keyword evidence="1" id="KW-0808">Transferase</keyword>
<dbReference type="GO" id="GO:0016206">
    <property type="term" value="F:catechol O-methyltransferase activity"/>
    <property type="evidence" value="ECO:0007669"/>
    <property type="project" value="TreeGrafter"/>
</dbReference>
<dbReference type="GO" id="GO:0030425">
    <property type="term" value="C:dendrite"/>
    <property type="evidence" value="ECO:0007669"/>
    <property type="project" value="TreeGrafter"/>
</dbReference>
<keyword evidence="1" id="KW-0489">Methyltransferase</keyword>
<protein>
    <submittedName>
        <fullName evidence="1">Catechol O-methyltransferase</fullName>
    </submittedName>
</protein>
<dbReference type="GO" id="GO:0016020">
    <property type="term" value="C:membrane"/>
    <property type="evidence" value="ECO:0007669"/>
    <property type="project" value="TreeGrafter"/>
</dbReference>
<keyword evidence="2" id="KW-1185">Reference proteome</keyword>
<sequence>MEPLPGQAHLSCWFGTSSLGTRPSPPPTICPLQEYGLLRKGTVLLADNVIVPGAPDFLAHVRGSSRFECTHFSSYLERARAVDGLEKAVYMGPGSPEQP</sequence>
<evidence type="ECO:0000313" key="2">
    <source>
        <dbReference type="Proteomes" id="UP000010552"/>
    </source>
</evidence>
<dbReference type="PANTHER" id="PTHR43836">
    <property type="entry name" value="CATECHOL O-METHYLTRANSFERASE 1-RELATED"/>
    <property type="match status" value="1"/>
</dbReference>
<proteinExistence type="predicted"/>
<gene>
    <name evidence="1" type="ORF">PAL_GLEAN10007691</name>
</gene>
<reference evidence="2" key="1">
    <citation type="journal article" date="2013" name="Science">
        <title>Comparative analysis of bat genomes provides insight into the evolution of flight and immunity.</title>
        <authorList>
            <person name="Zhang G."/>
            <person name="Cowled C."/>
            <person name="Shi Z."/>
            <person name="Huang Z."/>
            <person name="Bishop-Lilly K.A."/>
            <person name="Fang X."/>
            <person name="Wynne J.W."/>
            <person name="Xiong Z."/>
            <person name="Baker M.L."/>
            <person name="Zhao W."/>
            <person name="Tachedjian M."/>
            <person name="Zhu Y."/>
            <person name="Zhou P."/>
            <person name="Jiang X."/>
            <person name="Ng J."/>
            <person name="Yang L."/>
            <person name="Wu L."/>
            <person name="Xiao J."/>
            <person name="Feng Y."/>
            <person name="Chen Y."/>
            <person name="Sun X."/>
            <person name="Zhang Y."/>
            <person name="Marsh G.A."/>
            <person name="Crameri G."/>
            <person name="Broder C.C."/>
            <person name="Frey K.G."/>
            <person name="Wang L.F."/>
            <person name="Wang J."/>
        </authorList>
    </citation>
    <scope>NUCLEOTIDE SEQUENCE [LARGE SCALE GENOMIC DNA]</scope>
</reference>
<dbReference type="STRING" id="9402.L5KEQ8"/>
<dbReference type="GO" id="GO:0032259">
    <property type="term" value="P:methylation"/>
    <property type="evidence" value="ECO:0007669"/>
    <property type="project" value="UniProtKB-KW"/>
</dbReference>
<name>L5KEQ8_PTEAL</name>
<dbReference type="EMBL" id="KB030791">
    <property type="protein sequence ID" value="ELK09817.1"/>
    <property type="molecule type" value="Genomic_DNA"/>
</dbReference>
<dbReference type="Gene3D" id="3.40.50.150">
    <property type="entry name" value="Vaccinia Virus protein VP39"/>
    <property type="match status" value="1"/>
</dbReference>
<dbReference type="PANTHER" id="PTHR43836:SF3">
    <property type="entry name" value="CATECHOL O-METHYLTRANSFERASE"/>
    <property type="match status" value="1"/>
</dbReference>
<dbReference type="GO" id="GO:0042417">
    <property type="term" value="P:dopamine metabolic process"/>
    <property type="evidence" value="ECO:0007669"/>
    <property type="project" value="TreeGrafter"/>
</dbReference>